<dbReference type="OrthoDB" id="9801217at2"/>
<dbReference type="InterPro" id="IPR022742">
    <property type="entry name" value="Hydrolase_4"/>
</dbReference>
<evidence type="ECO:0000313" key="3">
    <source>
        <dbReference type="Proteomes" id="UP000321769"/>
    </source>
</evidence>
<dbReference type="Proteomes" id="UP000321769">
    <property type="component" value="Unassembled WGS sequence"/>
</dbReference>
<evidence type="ECO:0000259" key="1">
    <source>
        <dbReference type="Pfam" id="PF12146"/>
    </source>
</evidence>
<dbReference type="AlphaFoldDB" id="A0A512HTW6"/>
<organism evidence="2 3">
    <name type="scientific">Aeromicrobium flavum</name>
    <dbReference type="NCBI Taxonomy" id="416568"/>
    <lineage>
        <taxon>Bacteria</taxon>
        <taxon>Bacillati</taxon>
        <taxon>Actinomycetota</taxon>
        <taxon>Actinomycetes</taxon>
        <taxon>Propionibacteriales</taxon>
        <taxon>Nocardioidaceae</taxon>
        <taxon>Aeromicrobium</taxon>
    </lineage>
</organism>
<dbReference type="Gene3D" id="3.40.50.1820">
    <property type="entry name" value="alpha/beta hydrolase"/>
    <property type="match status" value="1"/>
</dbReference>
<protein>
    <recommendedName>
        <fullName evidence="1">Serine aminopeptidase S33 domain-containing protein</fullName>
    </recommendedName>
</protein>
<evidence type="ECO:0000313" key="2">
    <source>
        <dbReference type="EMBL" id="GEO88903.1"/>
    </source>
</evidence>
<dbReference type="SUPFAM" id="SSF53474">
    <property type="entry name" value="alpha/beta-Hydrolases"/>
    <property type="match status" value="1"/>
</dbReference>
<comment type="caution">
    <text evidence="2">The sequence shown here is derived from an EMBL/GenBank/DDBJ whole genome shotgun (WGS) entry which is preliminary data.</text>
</comment>
<sequence>MSEWTEDILTDPYERMTLDLGTDPDGEGAITATLVRRRFEGEPRAAMIYVHGFTDYFFQTELAEFYADRGYAFYSLDLRKCGRSLSDGHTPHYVSDLSLYDAELDRALKIVRSEVPDVPIVLSAHSTGGLILPLWLDRMNLEPGGARGRGIAGLVLNSPWFDLQGAPWMRTIGTQAIRAFSKAKPRTPMKLPSTDAYGVSLHHEHGGQWDYDLVWKPLAGFPVTFGWMTAVRRGHAALHRGLDIGVPSLVLRSHRTWFSRKHHEKTDTSDAVLDVRQIGRWAGCLGGDVTSLQVRDARHDVYLSNDEPRAEAYRLTAEWLDRWIP</sequence>
<gene>
    <name evidence="2" type="ORF">AFL01nite_12300</name>
</gene>
<proteinExistence type="predicted"/>
<dbReference type="InterPro" id="IPR029058">
    <property type="entry name" value="AB_hydrolase_fold"/>
</dbReference>
<dbReference type="InterPro" id="IPR051044">
    <property type="entry name" value="MAG_DAG_Lipase"/>
</dbReference>
<dbReference type="RefSeq" id="WP_146826499.1">
    <property type="nucleotide sequence ID" value="NZ_BAAAYQ010000001.1"/>
</dbReference>
<dbReference type="EMBL" id="BJZQ01000004">
    <property type="protein sequence ID" value="GEO88903.1"/>
    <property type="molecule type" value="Genomic_DNA"/>
</dbReference>
<dbReference type="Pfam" id="PF12146">
    <property type="entry name" value="Hydrolase_4"/>
    <property type="match status" value="1"/>
</dbReference>
<keyword evidence="3" id="KW-1185">Reference proteome</keyword>
<accession>A0A512HTW6</accession>
<feature type="domain" description="Serine aminopeptidase S33" evidence="1">
    <location>
        <begin position="42"/>
        <end position="203"/>
    </location>
</feature>
<name>A0A512HTW6_9ACTN</name>
<dbReference type="PANTHER" id="PTHR11614">
    <property type="entry name" value="PHOSPHOLIPASE-RELATED"/>
    <property type="match status" value="1"/>
</dbReference>
<reference evidence="2 3" key="1">
    <citation type="submission" date="2019-07" db="EMBL/GenBank/DDBJ databases">
        <title>Whole genome shotgun sequence of Aeromicrobium flavum NBRC 107625.</title>
        <authorList>
            <person name="Hosoyama A."/>
            <person name="Uohara A."/>
            <person name="Ohji S."/>
            <person name="Ichikawa N."/>
        </authorList>
    </citation>
    <scope>NUCLEOTIDE SEQUENCE [LARGE SCALE GENOMIC DNA]</scope>
    <source>
        <strain evidence="2 3">NBRC 107625</strain>
    </source>
</reference>